<proteinExistence type="predicted"/>
<dbReference type="Proteomes" id="UP000193986">
    <property type="component" value="Unassembled WGS sequence"/>
</dbReference>
<reference evidence="3 4" key="1">
    <citation type="submission" date="2016-07" db="EMBL/GenBank/DDBJ databases">
        <title>Pervasive Adenine N6-methylation of Active Genes in Fungi.</title>
        <authorList>
            <consortium name="DOE Joint Genome Institute"/>
            <person name="Mondo S.J."/>
            <person name="Dannebaum R.O."/>
            <person name="Kuo R.C."/>
            <person name="Labutti K."/>
            <person name="Haridas S."/>
            <person name="Kuo A."/>
            <person name="Salamov A."/>
            <person name="Ahrendt S.R."/>
            <person name="Lipzen A."/>
            <person name="Sullivan W."/>
            <person name="Andreopoulos W.B."/>
            <person name="Clum A."/>
            <person name="Lindquist E."/>
            <person name="Daum C."/>
            <person name="Ramamoorthy G.K."/>
            <person name="Gryganskyi A."/>
            <person name="Culley D."/>
            <person name="Magnuson J.K."/>
            <person name="James T.Y."/>
            <person name="O'Malley M.A."/>
            <person name="Stajich J.E."/>
            <person name="Spatafora J.W."/>
            <person name="Visel A."/>
            <person name="Grigoriev I.V."/>
        </authorList>
    </citation>
    <scope>NUCLEOTIDE SEQUENCE [LARGE SCALE GENOMIC DNA]</scope>
    <source>
        <strain evidence="3 4">68-887.2</strain>
    </source>
</reference>
<evidence type="ECO:0000313" key="3">
    <source>
        <dbReference type="EMBL" id="ORY31037.1"/>
    </source>
</evidence>
<dbReference type="InterPro" id="IPR051678">
    <property type="entry name" value="AGP_Transferase"/>
</dbReference>
<dbReference type="GO" id="GO:0016301">
    <property type="term" value="F:kinase activity"/>
    <property type="evidence" value="ECO:0007669"/>
    <property type="project" value="UniProtKB-KW"/>
</dbReference>
<evidence type="ECO:0000259" key="2">
    <source>
        <dbReference type="Pfam" id="PF01636"/>
    </source>
</evidence>
<feature type="region of interest" description="Disordered" evidence="1">
    <location>
        <begin position="150"/>
        <end position="186"/>
    </location>
</feature>
<dbReference type="InterPro" id="IPR011009">
    <property type="entry name" value="Kinase-like_dom_sf"/>
</dbReference>
<keyword evidence="4" id="KW-1185">Reference proteome</keyword>
<feature type="domain" description="Aminoglycoside phosphotransferase" evidence="2">
    <location>
        <begin position="29"/>
        <end position="300"/>
    </location>
</feature>
<sequence>MRPRWSVEPKIEDLLTVCGSRASISTYLNGSYNKCYKIEAESGPLLLRVGLPIDAPRKTESEVATMYYITQHTGIPIPRVLRYDATNHNVPHFPYISMEFIQGRCLEELWHELSMEVKELIVRQLARSEAEVFDLEFHFIGNLYFEPHSDSGHSKASSAKDATTSDGTFRARHPPHPRYSKFRPGPIVIADSPDLSSRLPRGPYDHGQDWLRDRVECCVFNFEQTLLKPDVSDEDLADIPSILTFARLLLEVIPKVFPKGDSPESTRIFHHDLHARNIIVDQDNIVGLLDWEFVSIVPVWQFCELPRVLHGPDDVSKPERAHYYPYGSDTVAEESYYWDEVMQYERVHLRKVFIKEMEQLRPSWVSEFRRGSLKRQVAMAINYIERGSIYASHEWAGRLVRGETESYPAE</sequence>
<dbReference type="InParanoid" id="A0A1Y2B979"/>
<dbReference type="PANTHER" id="PTHR21310:SF13">
    <property type="entry name" value="AMINOGLYCOSIDE PHOSPHOTRANSFERASE DOMAIN-CONTAINING PROTEIN"/>
    <property type="match status" value="1"/>
</dbReference>
<dbReference type="OrthoDB" id="10003767at2759"/>
<dbReference type="AlphaFoldDB" id="A0A1Y2B979"/>
<feature type="compositionally biased region" description="Low complexity" evidence="1">
    <location>
        <begin position="154"/>
        <end position="166"/>
    </location>
</feature>
<keyword evidence="3" id="KW-0808">Transferase</keyword>
<organism evidence="3 4">
    <name type="scientific">Naematelia encephala</name>
    <dbReference type="NCBI Taxonomy" id="71784"/>
    <lineage>
        <taxon>Eukaryota</taxon>
        <taxon>Fungi</taxon>
        <taxon>Dikarya</taxon>
        <taxon>Basidiomycota</taxon>
        <taxon>Agaricomycotina</taxon>
        <taxon>Tremellomycetes</taxon>
        <taxon>Tremellales</taxon>
        <taxon>Naemateliaceae</taxon>
        <taxon>Naematelia</taxon>
    </lineage>
</organism>
<dbReference type="EMBL" id="MCFC01000017">
    <property type="protein sequence ID" value="ORY31037.1"/>
    <property type="molecule type" value="Genomic_DNA"/>
</dbReference>
<dbReference type="InterPro" id="IPR002575">
    <property type="entry name" value="Aminoglycoside_PTrfase"/>
</dbReference>
<gene>
    <name evidence="3" type="ORF">BCR39DRAFT_527991</name>
</gene>
<dbReference type="STRING" id="71784.A0A1Y2B979"/>
<evidence type="ECO:0000313" key="4">
    <source>
        <dbReference type="Proteomes" id="UP000193986"/>
    </source>
</evidence>
<evidence type="ECO:0000256" key="1">
    <source>
        <dbReference type="SAM" id="MobiDB-lite"/>
    </source>
</evidence>
<keyword evidence="3" id="KW-0418">Kinase</keyword>
<dbReference type="Pfam" id="PF01636">
    <property type="entry name" value="APH"/>
    <property type="match status" value="1"/>
</dbReference>
<feature type="compositionally biased region" description="Basic residues" evidence="1">
    <location>
        <begin position="170"/>
        <end position="181"/>
    </location>
</feature>
<dbReference type="Gene3D" id="3.90.1200.10">
    <property type="match status" value="1"/>
</dbReference>
<comment type="caution">
    <text evidence="3">The sequence shown here is derived from an EMBL/GenBank/DDBJ whole genome shotgun (WGS) entry which is preliminary data.</text>
</comment>
<dbReference type="SUPFAM" id="SSF56112">
    <property type="entry name" value="Protein kinase-like (PK-like)"/>
    <property type="match status" value="1"/>
</dbReference>
<accession>A0A1Y2B979</accession>
<protein>
    <submittedName>
        <fullName evidence="3">Kinase-like domain-containing protein</fullName>
    </submittedName>
</protein>
<name>A0A1Y2B979_9TREE</name>
<dbReference type="PANTHER" id="PTHR21310">
    <property type="entry name" value="AMINOGLYCOSIDE PHOSPHOTRANSFERASE-RELATED-RELATED"/>
    <property type="match status" value="1"/>
</dbReference>